<dbReference type="Proteomes" id="UP000823913">
    <property type="component" value="Unassembled WGS sequence"/>
</dbReference>
<evidence type="ECO:0000256" key="1">
    <source>
        <dbReference type="SAM" id="Phobius"/>
    </source>
</evidence>
<dbReference type="EMBL" id="DVHK01000111">
    <property type="protein sequence ID" value="HIR67462.1"/>
    <property type="molecule type" value="Genomic_DNA"/>
</dbReference>
<gene>
    <name evidence="2" type="ORF">IAB94_05400</name>
</gene>
<dbReference type="GO" id="GO:0030436">
    <property type="term" value="P:asexual sporulation"/>
    <property type="evidence" value="ECO:0007669"/>
    <property type="project" value="InterPro"/>
</dbReference>
<feature type="transmembrane region" description="Helical" evidence="1">
    <location>
        <begin position="33"/>
        <end position="52"/>
    </location>
</feature>
<reference evidence="2" key="2">
    <citation type="journal article" date="2021" name="PeerJ">
        <title>Extensive microbial diversity within the chicken gut microbiome revealed by metagenomics and culture.</title>
        <authorList>
            <person name="Gilroy R."/>
            <person name="Ravi A."/>
            <person name="Getino M."/>
            <person name="Pursley I."/>
            <person name="Horton D.L."/>
            <person name="Alikhan N.F."/>
            <person name="Baker D."/>
            <person name="Gharbi K."/>
            <person name="Hall N."/>
            <person name="Watson M."/>
            <person name="Adriaenssens E.M."/>
            <person name="Foster-Nyarko E."/>
            <person name="Jarju S."/>
            <person name="Secka A."/>
            <person name="Antonio M."/>
            <person name="Oren A."/>
            <person name="Chaudhuri R.R."/>
            <person name="La Ragione R."/>
            <person name="Hildebrand F."/>
            <person name="Pallen M.J."/>
        </authorList>
    </citation>
    <scope>NUCLEOTIDE SEQUENCE</scope>
    <source>
        <strain evidence="2">ChiW16-3235</strain>
    </source>
</reference>
<feature type="transmembrane region" description="Helical" evidence="1">
    <location>
        <begin position="58"/>
        <end position="75"/>
    </location>
</feature>
<reference evidence="2" key="1">
    <citation type="submission" date="2020-10" db="EMBL/GenBank/DDBJ databases">
        <authorList>
            <person name="Gilroy R."/>
        </authorList>
    </citation>
    <scope>NUCLEOTIDE SEQUENCE</scope>
    <source>
        <strain evidence="2">ChiW16-3235</strain>
    </source>
</reference>
<evidence type="ECO:0000313" key="3">
    <source>
        <dbReference type="Proteomes" id="UP000823913"/>
    </source>
</evidence>
<name>A0A9D1J9X9_9FIRM</name>
<comment type="caution">
    <text evidence="2">The sequence shown here is derived from an EMBL/GenBank/DDBJ whole genome shotgun (WGS) entry which is preliminary data.</text>
</comment>
<feature type="transmembrane region" description="Helical" evidence="1">
    <location>
        <begin position="87"/>
        <end position="108"/>
    </location>
</feature>
<evidence type="ECO:0000313" key="2">
    <source>
        <dbReference type="EMBL" id="HIR67462.1"/>
    </source>
</evidence>
<protein>
    <submittedName>
        <fullName evidence="2">Sigma-E processing peptidase SpoIIGA</fullName>
    </submittedName>
</protein>
<proteinExistence type="predicted"/>
<keyword evidence="1" id="KW-0472">Membrane</keyword>
<dbReference type="GO" id="GO:0004190">
    <property type="term" value="F:aspartic-type endopeptidase activity"/>
    <property type="evidence" value="ECO:0007669"/>
    <property type="project" value="InterPro"/>
</dbReference>
<organism evidence="2 3">
    <name type="scientific">Candidatus Coproplasma avicola</name>
    <dbReference type="NCBI Taxonomy" id="2840744"/>
    <lineage>
        <taxon>Bacteria</taxon>
        <taxon>Bacillati</taxon>
        <taxon>Bacillota</taxon>
        <taxon>Clostridia</taxon>
        <taxon>Eubacteriales</taxon>
        <taxon>Candidatus Coproplasma</taxon>
    </lineage>
</organism>
<dbReference type="Pfam" id="PF03419">
    <property type="entry name" value="Peptidase_U4"/>
    <property type="match status" value="1"/>
</dbReference>
<dbReference type="AlphaFoldDB" id="A0A9D1J9X9"/>
<accession>A0A9D1J9X9</accession>
<sequence>MEVYIEYALAENFCMDFFLLYAAKAVTKNRAGAWRISMSAALGACFAVVFPLFSLSGWAAIAVKLVAGALMCLAAGKFSGVRGYLKFAGVFAALTFVLGGALIALFSLADISFEQGGGVIISSVPVGIPLFGALCVAVVAKKITRKFVHSRSKTAVECRIYAGQSRISLPAFFDSGNKVYRRGVPVSVLPESYAKKLADLSRIKTYVTVHTVAGDKNLPVFTADKVEIDYGERVITLRGVLFCASRELSRRAVLHPDLAEAE</sequence>
<dbReference type="GO" id="GO:0006508">
    <property type="term" value="P:proteolysis"/>
    <property type="evidence" value="ECO:0007669"/>
    <property type="project" value="InterPro"/>
</dbReference>
<dbReference type="InterPro" id="IPR005081">
    <property type="entry name" value="SpoIIGA"/>
</dbReference>
<feature type="transmembrane region" description="Helical" evidence="1">
    <location>
        <begin position="120"/>
        <end position="140"/>
    </location>
</feature>
<keyword evidence="1" id="KW-0812">Transmembrane</keyword>
<keyword evidence="1" id="KW-1133">Transmembrane helix</keyword>